<name>L5MGY7_MYODS</name>
<feature type="transmembrane region" description="Helical" evidence="6">
    <location>
        <begin position="63"/>
        <end position="84"/>
    </location>
</feature>
<dbReference type="InterPro" id="IPR013525">
    <property type="entry name" value="ABC2_TM"/>
</dbReference>
<feature type="transmembrane region" description="Helical" evidence="6">
    <location>
        <begin position="841"/>
        <end position="863"/>
    </location>
</feature>
<dbReference type="GO" id="GO:0016020">
    <property type="term" value="C:membrane"/>
    <property type="evidence" value="ECO:0007669"/>
    <property type="project" value="UniProtKB-SubCell"/>
</dbReference>
<proteinExistence type="predicted"/>
<keyword evidence="8" id="KW-0547">Nucleotide-binding</keyword>
<keyword evidence="8" id="KW-0067">ATP-binding</keyword>
<dbReference type="Gene3D" id="3.40.50.300">
    <property type="entry name" value="P-loop containing nucleotide triphosphate hydrolases"/>
    <property type="match status" value="4"/>
</dbReference>
<dbReference type="Proteomes" id="UP000010556">
    <property type="component" value="Unassembled WGS sequence"/>
</dbReference>
<keyword evidence="9" id="KW-1185">Reference proteome</keyword>
<dbReference type="EMBL" id="KB100325">
    <property type="protein sequence ID" value="ELK37525.1"/>
    <property type="molecule type" value="Genomic_DNA"/>
</dbReference>
<keyword evidence="4 6" id="KW-0472">Membrane</keyword>
<reference evidence="9" key="1">
    <citation type="journal article" date="2013" name="Science">
        <title>Comparative analysis of bat genomes provides insight into the evolution of flight and immunity.</title>
        <authorList>
            <person name="Zhang G."/>
            <person name="Cowled C."/>
            <person name="Shi Z."/>
            <person name="Huang Z."/>
            <person name="Bishop-Lilly K.A."/>
            <person name="Fang X."/>
            <person name="Wynne J.W."/>
            <person name="Xiong Z."/>
            <person name="Baker M.L."/>
            <person name="Zhao W."/>
            <person name="Tachedjian M."/>
            <person name="Zhu Y."/>
            <person name="Zhou P."/>
            <person name="Jiang X."/>
            <person name="Ng J."/>
            <person name="Yang L."/>
            <person name="Wu L."/>
            <person name="Xiao J."/>
            <person name="Feng Y."/>
            <person name="Chen Y."/>
            <person name="Sun X."/>
            <person name="Zhang Y."/>
            <person name="Marsh G.A."/>
            <person name="Crameri G."/>
            <person name="Broder C.C."/>
            <person name="Frey K.G."/>
            <person name="Wang L.F."/>
            <person name="Wang J."/>
        </authorList>
    </citation>
    <scope>NUCLEOTIDE SEQUENCE [LARGE SCALE GENOMIC DNA]</scope>
</reference>
<dbReference type="GO" id="GO:0005524">
    <property type="term" value="F:ATP binding"/>
    <property type="evidence" value="ECO:0007669"/>
    <property type="project" value="UniProtKB-KW"/>
</dbReference>
<dbReference type="GO" id="GO:0005319">
    <property type="term" value="F:lipid transporter activity"/>
    <property type="evidence" value="ECO:0007669"/>
    <property type="project" value="TreeGrafter"/>
</dbReference>
<dbReference type="Pfam" id="PF12698">
    <property type="entry name" value="ABC2_membrane_3"/>
    <property type="match status" value="2"/>
</dbReference>
<feature type="transmembrane region" description="Helical" evidence="6">
    <location>
        <begin position="542"/>
        <end position="566"/>
    </location>
</feature>
<evidence type="ECO:0000256" key="3">
    <source>
        <dbReference type="ARBA" id="ARBA00022989"/>
    </source>
</evidence>
<evidence type="ECO:0000256" key="2">
    <source>
        <dbReference type="ARBA" id="ARBA00022692"/>
    </source>
</evidence>
<dbReference type="FunFam" id="3.40.50.300:FF:005048">
    <property type="entry name" value="Predicted protein"/>
    <property type="match status" value="1"/>
</dbReference>
<gene>
    <name evidence="8" type="ORF">MDA_GLEAN10010403</name>
</gene>
<feature type="transmembrane region" description="Helical" evidence="6">
    <location>
        <begin position="756"/>
        <end position="774"/>
    </location>
</feature>
<feature type="transmembrane region" description="Helical" evidence="6">
    <location>
        <begin position="96"/>
        <end position="117"/>
    </location>
</feature>
<evidence type="ECO:0000256" key="1">
    <source>
        <dbReference type="ARBA" id="ARBA00004141"/>
    </source>
</evidence>
<feature type="transmembrane region" description="Helical" evidence="6">
    <location>
        <begin position="645"/>
        <end position="666"/>
    </location>
</feature>
<feature type="region of interest" description="Disordered" evidence="5">
    <location>
        <begin position="494"/>
        <end position="518"/>
    </location>
</feature>
<keyword evidence="3 6" id="KW-1133">Transmembrane helix</keyword>
<dbReference type="InterPro" id="IPR003439">
    <property type="entry name" value="ABC_transporter-like_ATP-bd"/>
</dbReference>
<sequence>MVLIEWSPEKTLFLNNVGFFLPLIMMLTWIVSVASMVRRLVYEREIQMEEHLRMMGVHPATSFLAWFLENAAVMAVGSAALAVVLKASGIFAHSNAFIVCLFLLDFGVSVVMLSYLLSACFRRAPTAALCCSLLYMASFLPYVVLLVLRSRLSAAAQTLLCLLSTTAFGQGVFFITFLEGQEAGVQWGNLDQPPEQAGMALGWVCGMILVDSGLYFLCGWYLSNLVPGLWPQQGKGEREGGPPGVTLVSVTKEYQPCQAAVKDLTLTFHRGQITALLGANGAGKTTVIRQRDVLLDRLTVLEHLLLFAAIRSPQWTRAERWQQVDKQGGIVALPAPRCLCQAGSDAAFLAAGRTIILTTHHLDEAEALSDCVAVLQQGRLRCCGPPLGLTEAYGQGLCLTLTKQPSAPELDSLQDAARTTALIQTYVPQAFLRDCSGHTLSYALPRDADRAGFKGLFQALEQNQHRLRLAGCGVADTTLEEVFLMLLRDPSEQSDVAPGTALEAQSPRPPAPAPGSHYGAPASSLMQVAALLTQRLCRTRRAWRGALCDLLLPVLFMALAMGLFMVRPLATDYPTLQLTPGHNRKAETSFFSSDSDGMDLARVLLREFGDRERLCATLAPGLNRLEEYLLAPGESPSLESIRQCGVALCIVLGVSVLAASIGSAVVRDRVTGAKRLQHLSGLGYGAYWFANFLYDMLFYAVSVGLCVAVVAAFGLPAFTFRENLAATALLLMLFGYATLPWMYLMSGLFPSADVAFIAYVSLNFVLGLCTLLMTTMPRLLAIVTRAQNLQTIYEVLKWVFTLFPQFCLGQGLIELCYNQIQFDLSHSLGVGTYASPFRTSFLRWAFVLLAAQGTALLLLRLLLHGDAVRRARRRSAIQGTVTACADADVEAEQVRVLKGRTDGDLLVLCNLSKSYGRSRRPAVQDVTLGLRSGECFGLLGRNGAGKSTTFKMLSGDEAPSAGHAVVRTPTGSVRRHHSLISLLCSFGVALSLWISDSLSPSPSFFTIYLLVPALGLESALSRWLSEGEDEPSSGMDPCSKRFLWKTITKEVQEGCAVVLTSHSMEECEALCTRLAIMVDGSFRCLGAPQHIKDRFGAGYTVRVWVCAGGSQRALSDRLQLRFPGARLKIAFCPDGVTGARGVQVCARSCPGPPSKSYSAAWDPACLWGWSRRHR</sequence>
<protein>
    <submittedName>
        <fullName evidence="8">ATP-binding cassette sub-family A member 13</fullName>
    </submittedName>
</protein>
<evidence type="ECO:0000256" key="6">
    <source>
        <dbReference type="SAM" id="Phobius"/>
    </source>
</evidence>
<evidence type="ECO:0000313" key="8">
    <source>
        <dbReference type="EMBL" id="ELK37525.1"/>
    </source>
</evidence>
<evidence type="ECO:0000259" key="7">
    <source>
        <dbReference type="PROSITE" id="PS50893"/>
    </source>
</evidence>
<comment type="subcellular location">
    <subcellularLocation>
        <location evidence="1">Membrane</location>
        <topology evidence="1">Multi-pass membrane protein</topology>
    </subcellularLocation>
</comment>
<dbReference type="Pfam" id="PF00005">
    <property type="entry name" value="ABC_tran"/>
    <property type="match status" value="2"/>
</dbReference>
<feature type="transmembrane region" description="Helical" evidence="6">
    <location>
        <begin position="129"/>
        <end position="148"/>
    </location>
</feature>
<feature type="transmembrane region" description="Helical" evidence="6">
    <location>
        <begin position="686"/>
        <end position="712"/>
    </location>
</feature>
<feature type="domain" description="ABC transporter" evidence="7">
    <location>
        <begin position="906"/>
        <end position="1104"/>
    </location>
</feature>
<dbReference type="InterPro" id="IPR027417">
    <property type="entry name" value="P-loop_NTPase"/>
</dbReference>
<evidence type="ECO:0000313" key="9">
    <source>
        <dbReference type="Proteomes" id="UP000010556"/>
    </source>
</evidence>
<evidence type="ECO:0000256" key="4">
    <source>
        <dbReference type="ARBA" id="ARBA00023136"/>
    </source>
</evidence>
<dbReference type="GO" id="GO:0016887">
    <property type="term" value="F:ATP hydrolysis activity"/>
    <property type="evidence" value="ECO:0007669"/>
    <property type="project" value="InterPro"/>
</dbReference>
<feature type="transmembrane region" description="Helical" evidence="6">
    <location>
        <begin position="724"/>
        <end position="744"/>
    </location>
</feature>
<accession>L5MGY7</accession>
<dbReference type="InterPro" id="IPR026082">
    <property type="entry name" value="ABCA"/>
</dbReference>
<feature type="transmembrane region" description="Helical" evidence="6">
    <location>
        <begin position="20"/>
        <end position="42"/>
    </location>
</feature>
<dbReference type="AlphaFoldDB" id="L5MGY7"/>
<dbReference type="SUPFAM" id="SSF52540">
    <property type="entry name" value="P-loop containing nucleoside triphosphate hydrolases"/>
    <property type="match status" value="2"/>
</dbReference>
<dbReference type="GO" id="GO:0140359">
    <property type="term" value="F:ABC-type transporter activity"/>
    <property type="evidence" value="ECO:0007669"/>
    <property type="project" value="InterPro"/>
</dbReference>
<organism evidence="8 9">
    <name type="scientific">Myotis davidii</name>
    <name type="common">David's myotis</name>
    <dbReference type="NCBI Taxonomy" id="225400"/>
    <lineage>
        <taxon>Eukaryota</taxon>
        <taxon>Metazoa</taxon>
        <taxon>Chordata</taxon>
        <taxon>Craniata</taxon>
        <taxon>Vertebrata</taxon>
        <taxon>Euteleostomi</taxon>
        <taxon>Mammalia</taxon>
        <taxon>Eutheria</taxon>
        <taxon>Laurasiatheria</taxon>
        <taxon>Chiroptera</taxon>
        <taxon>Yangochiroptera</taxon>
        <taxon>Vespertilionidae</taxon>
        <taxon>Myotis</taxon>
    </lineage>
</organism>
<dbReference type="PROSITE" id="PS50893">
    <property type="entry name" value="ABC_TRANSPORTER_2"/>
    <property type="match status" value="1"/>
</dbReference>
<feature type="transmembrane region" description="Helical" evidence="6">
    <location>
        <begin position="154"/>
        <end position="178"/>
    </location>
</feature>
<feature type="transmembrane region" description="Helical" evidence="6">
    <location>
        <begin position="199"/>
        <end position="222"/>
    </location>
</feature>
<dbReference type="PANTHER" id="PTHR19229">
    <property type="entry name" value="ATP-BINDING CASSETTE TRANSPORTER SUBFAMILY A ABCA"/>
    <property type="match status" value="1"/>
</dbReference>
<dbReference type="PANTHER" id="PTHR19229:SF113">
    <property type="entry name" value="ATP-BINDING CASSETTE SUB-FAMILY A MEMBER 13"/>
    <property type="match status" value="1"/>
</dbReference>
<keyword evidence="2 6" id="KW-0812">Transmembrane</keyword>
<evidence type="ECO:0000256" key="5">
    <source>
        <dbReference type="SAM" id="MobiDB-lite"/>
    </source>
</evidence>